<dbReference type="InterPro" id="IPR000594">
    <property type="entry name" value="ThiF_NAD_FAD-bd"/>
</dbReference>
<dbReference type="Gene3D" id="2.60.120.10">
    <property type="entry name" value="Jelly Rolls"/>
    <property type="match status" value="1"/>
</dbReference>
<keyword evidence="2" id="KW-0812">Transmembrane</keyword>
<evidence type="ECO:0000313" key="6">
    <source>
        <dbReference type="EMBL" id="KAJ5282359.1"/>
    </source>
</evidence>
<comment type="caution">
    <text evidence="6">The sequence shown here is derived from an EMBL/GenBank/DDBJ whole genome shotgun (WGS) entry which is preliminary data.</text>
</comment>
<evidence type="ECO:0000259" key="5">
    <source>
        <dbReference type="Pfam" id="PF05899"/>
    </source>
</evidence>
<proteinExistence type="predicted"/>
<dbReference type="Gene3D" id="3.60.21.10">
    <property type="match status" value="1"/>
</dbReference>
<dbReference type="Pfam" id="PF00899">
    <property type="entry name" value="ThiF"/>
    <property type="match status" value="1"/>
</dbReference>
<dbReference type="PANTHER" id="PTHR43267">
    <property type="entry name" value="TRNA THREONYLCARBAMOYLADENOSINE DEHYDRATASE"/>
    <property type="match status" value="1"/>
</dbReference>
<dbReference type="Proteomes" id="UP001220256">
    <property type="component" value="Unassembled WGS sequence"/>
</dbReference>
<dbReference type="InterPro" id="IPR008579">
    <property type="entry name" value="UGlyAH_Cupin_dom"/>
</dbReference>
<dbReference type="Pfam" id="PF00149">
    <property type="entry name" value="Metallophos"/>
    <property type="match status" value="1"/>
</dbReference>
<gene>
    <name evidence="6" type="ORF">N7505_000339</name>
</gene>
<evidence type="ECO:0000313" key="7">
    <source>
        <dbReference type="Proteomes" id="UP001220256"/>
    </source>
</evidence>
<feature type="compositionally biased region" description="Basic and acidic residues" evidence="1">
    <location>
        <begin position="26"/>
        <end position="37"/>
    </location>
</feature>
<dbReference type="SUPFAM" id="SSF69572">
    <property type="entry name" value="Activating enzymes of the ubiquitin-like proteins"/>
    <property type="match status" value="1"/>
</dbReference>
<dbReference type="Gene3D" id="3.40.50.720">
    <property type="entry name" value="NAD(P)-binding Rossmann-like Domain"/>
    <property type="match status" value="1"/>
</dbReference>
<organism evidence="6 7">
    <name type="scientific">Penicillium chrysogenum</name>
    <name type="common">Penicillium notatum</name>
    <dbReference type="NCBI Taxonomy" id="5076"/>
    <lineage>
        <taxon>Eukaryota</taxon>
        <taxon>Fungi</taxon>
        <taxon>Dikarya</taxon>
        <taxon>Ascomycota</taxon>
        <taxon>Pezizomycotina</taxon>
        <taxon>Eurotiomycetes</taxon>
        <taxon>Eurotiomycetidae</taxon>
        <taxon>Eurotiales</taxon>
        <taxon>Aspergillaceae</taxon>
        <taxon>Penicillium</taxon>
        <taxon>Penicillium chrysogenum species complex</taxon>
    </lineage>
</organism>
<dbReference type="InterPro" id="IPR035985">
    <property type="entry name" value="Ubiquitin-activating_enz"/>
</dbReference>
<feature type="domain" description="THIF-type NAD/FAD binding fold" evidence="4">
    <location>
        <begin position="163"/>
        <end position="423"/>
    </location>
</feature>
<keyword evidence="2" id="KW-0472">Membrane</keyword>
<reference evidence="6 7" key="1">
    <citation type="journal article" date="2023" name="IMA Fungus">
        <title>Comparative genomic study of the Penicillium genus elucidates a diverse pangenome and 15 lateral gene transfer events.</title>
        <authorList>
            <person name="Petersen C."/>
            <person name="Sorensen T."/>
            <person name="Nielsen M.R."/>
            <person name="Sondergaard T.E."/>
            <person name="Sorensen J.L."/>
            <person name="Fitzpatrick D.A."/>
            <person name="Frisvad J.C."/>
            <person name="Nielsen K.L."/>
        </authorList>
    </citation>
    <scope>NUCLEOTIDE SEQUENCE [LARGE SCALE GENOMIC DNA]</scope>
    <source>
        <strain evidence="6 7">IBT 3361</strain>
    </source>
</reference>
<feature type="transmembrane region" description="Helical" evidence="2">
    <location>
        <begin position="649"/>
        <end position="668"/>
    </location>
</feature>
<protein>
    <submittedName>
        <fullName evidence="6">Molybdenum cofactor biosynthesis MoeB</fullName>
    </submittedName>
</protein>
<sequence>MAPPASKWWQEPSDTDLDYGFDSDELDTRYNEPDRNTSHGNKSKPRDLRNTEDKGVIASMSSWLQRQAGSSHGQLATAAVVSGAAVASAIFGYQSYKRKEAVHDLKASIPGIDDVHTAETLTDFGAASNGVQLSKEDERSAALARRAHQGDYDDDLILEQLARNRVFLGDEGLAKLRSSFVVVVGCGGVGSHAAASLARSGVSKIRLIDFDQVTLSSLNRHALATLADVGTPKVHCIRRRLEQIAPWVTFDCRNELYGKAASDDLLGPWSLTHDGEGRRPDFVLDCIDNITSKVELLHYCHSNSLPVISSMGAGCKSDPTRVVVGDISLSTDDPLSRSTRRRLKLLGVSSGVAAVFSTEKPGPGKATLLPLPEEEFTKGQVGELGVLPDFRARILPVLGTMPAVFGYTVANHVICTITGYPLDYNMGAKGREKLYDTILAALLSLHERMIRQVTGQDTVGLRAPLSKDDIAFIVEEVYRGKSAISGLSNRLALVPWHTPGHGWNMDLSLEKEGQKTIPMDLNQMVCMTKEEALRHENEVLKGGKKVEEVYDETVLQRVNLRRREAEESMTSRDSHPTENEFHPTTTHHPSYSNQSPYYSRPVDSARNGWQVGAHEGSQRGSSSPADDINSPGWSQMALSVASAPRFRRLVLIYIALFIFAWIGWRMLLSPRLQDQNFLLHSLHPTSKTETGWWFGVNSSPQSGGLVQIRTLNPDLVPGDLAGVKAGKSSRKRLIIVGDVHGCKEELEQLLEKAAVNQEGGDHLIFVGDMINKGPDSTGVVDLARQHSASSVRGNHEDRILLLRQEMVKTNTLANPDDDIDSGFSAKELGERALARSLSDEQAQWLENCPVILNVGQVPGMGQVVVVHAGLIPGIELEKQDPSSVMTMRTIDLDTHVPSPKKNGMNWAKMFDKHQSKLYSSLATSTEDPLANTMTVVYGHDASTSLSIRTFTKGLDSGCVKGGKLTALVIEDGGKQMSNNKIVPLTIIKGAGHEHIPIPEGDCAIIADFHSIKSQSSHSTPYLTTGLYRVVPGPTRYGAYDYEETKFVLKGQIDITDEATGKTHHLVAGDWAFFHVGSKAQFSTKTEGVAFYAVTRPMNSGHPNLVGREESTTKL</sequence>
<accession>A0ABQ8WTI9</accession>
<feature type="compositionally biased region" description="Polar residues" evidence="1">
    <location>
        <begin position="582"/>
        <end position="597"/>
    </location>
</feature>
<evidence type="ECO:0000256" key="2">
    <source>
        <dbReference type="SAM" id="Phobius"/>
    </source>
</evidence>
<dbReference type="EMBL" id="JAPVEB010000001">
    <property type="protein sequence ID" value="KAJ5282359.1"/>
    <property type="molecule type" value="Genomic_DNA"/>
</dbReference>
<evidence type="ECO:0000259" key="4">
    <source>
        <dbReference type="Pfam" id="PF00899"/>
    </source>
</evidence>
<evidence type="ECO:0000256" key="1">
    <source>
        <dbReference type="SAM" id="MobiDB-lite"/>
    </source>
</evidence>
<feature type="compositionally biased region" description="Acidic residues" evidence="1">
    <location>
        <begin position="13"/>
        <end position="25"/>
    </location>
</feature>
<dbReference type="Pfam" id="PF05899">
    <property type="entry name" value="Cupin_3"/>
    <property type="match status" value="1"/>
</dbReference>
<dbReference type="SUPFAM" id="SSF51182">
    <property type="entry name" value="RmlC-like cupins"/>
    <property type="match status" value="1"/>
</dbReference>
<dbReference type="PANTHER" id="PTHR43267:SF2">
    <property type="entry name" value="TRNA THREONYLCARBAMOYLADENOSINE DEHYDRATASE 1-RELATED"/>
    <property type="match status" value="1"/>
</dbReference>
<dbReference type="InterPro" id="IPR045886">
    <property type="entry name" value="ThiF/MoeB/HesA"/>
</dbReference>
<dbReference type="InterPro" id="IPR004843">
    <property type="entry name" value="Calcineurin-like_PHP"/>
</dbReference>
<feature type="domain" description="Calcineurin-like phosphoesterase" evidence="3">
    <location>
        <begin position="732"/>
        <end position="904"/>
    </location>
</feature>
<dbReference type="InterPro" id="IPR011051">
    <property type="entry name" value="RmlC_Cupin_sf"/>
</dbReference>
<dbReference type="CDD" id="cd00755">
    <property type="entry name" value="YgdL_like"/>
    <property type="match status" value="1"/>
</dbReference>
<feature type="domain" description="(S)-ureidoglycine aminohydrolase cupin" evidence="5">
    <location>
        <begin position="1038"/>
        <end position="1081"/>
    </location>
</feature>
<evidence type="ECO:0000259" key="3">
    <source>
        <dbReference type="Pfam" id="PF00149"/>
    </source>
</evidence>
<dbReference type="InterPro" id="IPR014710">
    <property type="entry name" value="RmlC-like_jellyroll"/>
</dbReference>
<dbReference type="CDD" id="cd00144">
    <property type="entry name" value="MPP_PPP_family"/>
    <property type="match status" value="1"/>
</dbReference>
<feature type="compositionally biased region" description="Basic and acidic residues" evidence="1">
    <location>
        <begin position="561"/>
        <end position="581"/>
    </location>
</feature>
<keyword evidence="7" id="KW-1185">Reference proteome</keyword>
<name>A0ABQ8WTI9_PENCH</name>
<dbReference type="InterPro" id="IPR029052">
    <property type="entry name" value="Metallo-depent_PP-like"/>
</dbReference>
<feature type="region of interest" description="Disordered" evidence="1">
    <location>
        <begin position="561"/>
        <end position="597"/>
    </location>
</feature>
<dbReference type="SUPFAM" id="SSF56300">
    <property type="entry name" value="Metallo-dependent phosphatases"/>
    <property type="match status" value="1"/>
</dbReference>
<feature type="region of interest" description="Disordered" evidence="1">
    <location>
        <begin position="1"/>
        <end position="51"/>
    </location>
</feature>
<keyword evidence="2" id="KW-1133">Transmembrane helix</keyword>